<feature type="compositionally biased region" description="Low complexity" evidence="1">
    <location>
        <begin position="189"/>
        <end position="199"/>
    </location>
</feature>
<feature type="compositionally biased region" description="Basic residues" evidence="1">
    <location>
        <begin position="150"/>
        <end position="160"/>
    </location>
</feature>
<feature type="compositionally biased region" description="Polar residues" evidence="1">
    <location>
        <begin position="176"/>
        <end position="185"/>
    </location>
</feature>
<proteinExistence type="predicted"/>
<feature type="compositionally biased region" description="Pro residues" evidence="1">
    <location>
        <begin position="364"/>
        <end position="376"/>
    </location>
</feature>
<reference evidence="3" key="1">
    <citation type="journal article" date="2010" name="Nature">
        <title>The Amphimedon queenslandica genome and the evolution of animal complexity.</title>
        <authorList>
            <person name="Srivastava M."/>
            <person name="Simakov O."/>
            <person name="Chapman J."/>
            <person name="Fahey B."/>
            <person name="Gauthier M.E."/>
            <person name="Mitros T."/>
            <person name="Richards G.S."/>
            <person name="Conaco C."/>
            <person name="Dacre M."/>
            <person name="Hellsten U."/>
            <person name="Larroux C."/>
            <person name="Putnam N.H."/>
            <person name="Stanke M."/>
            <person name="Adamska M."/>
            <person name="Darling A."/>
            <person name="Degnan S.M."/>
            <person name="Oakley T.H."/>
            <person name="Plachetzki D.C."/>
            <person name="Zhai Y."/>
            <person name="Adamski M."/>
            <person name="Calcino A."/>
            <person name="Cummins S.F."/>
            <person name="Goodstein D.M."/>
            <person name="Harris C."/>
            <person name="Jackson D.J."/>
            <person name="Leys S.P."/>
            <person name="Shu S."/>
            <person name="Woodcroft B.J."/>
            <person name="Vervoort M."/>
            <person name="Kosik K.S."/>
            <person name="Manning G."/>
            <person name="Degnan B.M."/>
            <person name="Rokhsar D.S."/>
        </authorList>
    </citation>
    <scope>NUCLEOTIDE SEQUENCE [LARGE SCALE GENOMIC DNA]</scope>
</reference>
<dbReference type="GeneID" id="105316955"/>
<keyword evidence="3" id="KW-1185">Reference proteome</keyword>
<feature type="compositionally biased region" description="Basic and acidic residues" evidence="1">
    <location>
        <begin position="140"/>
        <end position="149"/>
    </location>
</feature>
<feature type="compositionally biased region" description="Basic and acidic residues" evidence="1">
    <location>
        <begin position="87"/>
        <end position="107"/>
    </location>
</feature>
<evidence type="ECO:0000313" key="3">
    <source>
        <dbReference type="Proteomes" id="UP000007879"/>
    </source>
</evidence>
<dbReference type="AlphaFoldDB" id="A0AAN0IW27"/>
<feature type="region of interest" description="Disordered" evidence="1">
    <location>
        <begin position="358"/>
        <end position="427"/>
    </location>
</feature>
<feature type="compositionally biased region" description="Basic and acidic residues" evidence="1">
    <location>
        <begin position="45"/>
        <end position="75"/>
    </location>
</feature>
<sequence>MKRRTKNKEKDSEERQRGFKNHGGSNQRDEYNQGRRTQGGWSSERGQERHQQRRQRNNEGRQDGRRERNDRGRDDNDWEPNEGNRPTGREEKEAQTKNEDSTKKDDSVNECNATSHEGESQSLFSFSSSRVFSLSGNDRLVVREVDHTSGRRVGRGRGRGRGITSGSKDIGLVGKTMTQSVSSNGDPPVTSNNTVTSSTGPLPHSGITNNDGNDKPAQEANDEPEGQETIAGDPMESNEVDSKGGPAKPKRYSSRRQKPDQAEGADSADKTMPSTGMEYPPPPPFGYGWVYPPHPSMIPHQVDPSSYQAQQQQLHYYQQHMRLLQDMYSQHTGGAAAGANPPLIPLLPHLMGPQDQFTLLPSPHHFPPLTPPPPRYPLSTGDLKPSPTVDSSHESSPSPAVVAPAATEKKPSQAIPIVAPTDVHNNE</sequence>
<evidence type="ECO:0000256" key="1">
    <source>
        <dbReference type="SAM" id="MobiDB-lite"/>
    </source>
</evidence>
<feature type="compositionally biased region" description="Low complexity" evidence="1">
    <location>
        <begin position="120"/>
        <end position="135"/>
    </location>
</feature>
<dbReference type="EnsemblMetazoa" id="XM_011412284.2">
    <property type="protein sequence ID" value="XP_011410586.1"/>
    <property type="gene ID" value="LOC105316955"/>
</dbReference>
<protein>
    <submittedName>
        <fullName evidence="2">Uncharacterized protein</fullName>
    </submittedName>
</protein>
<accession>A0AAN0IW27</accession>
<dbReference type="KEGG" id="aqu:105316955"/>
<feature type="compositionally biased region" description="Basic and acidic residues" evidence="1">
    <location>
        <begin position="8"/>
        <end position="17"/>
    </location>
</feature>
<dbReference type="Proteomes" id="UP000007879">
    <property type="component" value="Unassembled WGS sequence"/>
</dbReference>
<dbReference type="RefSeq" id="XP_011410586.1">
    <property type="nucleotide sequence ID" value="XM_011412284.2"/>
</dbReference>
<reference evidence="2" key="2">
    <citation type="submission" date="2024-06" db="UniProtKB">
        <authorList>
            <consortium name="EnsemblMetazoa"/>
        </authorList>
    </citation>
    <scope>IDENTIFICATION</scope>
</reference>
<feature type="compositionally biased region" description="Low complexity" evidence="1">
    <location>
        <begin position="385"/>
        <end position="406"/>
    </location>
</feature>
<evidence type="ECO:0000313" key="2">
    <source>
        <dbReference type="EnsemblMetazoa" id="XP_011410586.1"/>
    </source>
</evidence>
<name>A0AAN0IW27_AMPQE</name>
<organism evidence="2 3">
    <name type="scientific">Amphimedon queenslandica</name>
    <name type="common">Sponge</name>
    <dbReference type="NCBI Taxonomy" id="400682"/>
    <lineage>
        <taxon>Eukaryota</taxon>
        <taxon>Metazoa</taxon>
        <taxon>Porifera</taxon>
        <taxon>Demospongiae</taxon>
        <taxon>Heteroscleromorpha</taxon>
        <taxon>Haplosclerida</taxon>
        <taxon>Niphatidae</taxon>
        <taxon>Amphimedon</taxon>
    </lineage>
</organism>
<feature type="region of interest" description="Disordered" evidence="1">
    <location>
        <begin position="1"/>
        <end position="280"/>
    </location>
</feature>